<dbReference type="Pfam" id="PF01077">
    <property type="entry name" value="NIR_SIR"/>
    <property type="match status" value="2"/>
</dbReference>
<evidence type="ECO:0000313" key="11">
    <source>
        <dbReference type="Proteomes" id="UP001057580"/>
    </source>
</evidence>
<dbReference type="InterPro" id="IPR036136">
    <property type="entry name" value="Nit/Sulf_reduc_fer-like_dom_sf"/>
</dbReference>
<dbReference type="PRINTS" id="PR00397">
    <property type="entry name" value="SIROHAEM"/>
</dbReference>
<evidence type="ECO:0000259" key="8">
    <source>
        <dbReference type="Pfam" id="PF01077"/>
    </source>
</evidence>
<keyword evidence="7" id="KW-0411">Iron-sulfur</keyword>
<gene>
    <name evidence="10" type="ORF">N0B31_16120</name>
</gene>
<keyword evidence="2" id="KW-0004">4Fe-4S</keyword>
<comment type="similarity">
    <text evidence="1">Belongs to the nitrite and sulfite reductase 4Fe-4S domain family.</text>
</comment>
<evidence type="ECO:0000256" key="3">
    <source>
        <dbReference type="ARBA" id="ARBA00022617"/>
    </source>
</evidence>
<evidence type="ECO:0000256" key="1">
    <source>
        <dbReference type="ARBA" id="ARBA00010429"/>
    </source>
</evidence>
<evidence type="ECO:0000256" key="7">
    <source>
        <dbReference type="ARBA" id="ARBA00023014"/>
    </source>
</evidence>
<dbReference type="RefSeq" id="WP_260592646.1">
    <property type="nucleotide sequence ID" value="NZ_CP104003.1"/>
</dbReference>
<keyword evidence="5" id="KW-0560">Oxidoreductase</keyword>
<accession>A0A9E7R108</accession>
<feature type="domain" description="Nitrite/Sulfite reductase ferredoxin-like" evidence="9">
    <location>
        <begin position="325"/>
        <end position="388"/>
    </location>
</feature>
<dbReference type="InterPro" id="IPR006066">
    <property type="entry name" value="NO2/SO3_Rdtase_FeS/sirohaem_BS"/>
</dbReference>
<dbReference type="PANTHER" id="PTHR32439:SF0">
    <property type="entry name" value="FERREDOXIN--NITRITE REDUCTASE, CHLOROPLASTIC"/>
    <property type="match status" value="1"/>
</dbReference>
<dbReference type="PANTHER" id="PTHR32439">
    <property type="entry name" value="FERREDOXIN--NITRITE REDUCTASE, CHLOROPLASTIC"/>
    <property type="match status" value="1"/>
</dbReference>
<feature type="domain" description="Nitrite/sulphite reductase 4Fe-4S" evidence="8">
    <location>
        <begin position="137"/>
        <end position="293"/>
    </location>
</feature>
<feature type="domain" description="Nitrite/Sulfite reductase ferredoxin-like" evidence="9">
    <location>
        <begin position="52"/>
        <end position="128"/>
    </location>
</feature>
<dbReference type="GO" id="GO:0046872">
    <property type="term" value="F:metal ion binding"/>
    <property type="evidence" value="ECO:0007669"/>
    <property type="project" value="UniProtKB-KW"/>
</dbReference>
<dbReference type="GeneID" id="74943980"/>
<dbReference type="Gene3D" id="3.30.413.10">
    <property type="entry name" value="Sulfite Reductase Hemoprotein, domain 1"/>
    <property type="match status" value="2"/>
</dbReference>
<evidence type="ECO:0000256" key="5">
    <source>
        <dbReference type="ARBA" id="ARBA00023002"/>
    </source>
</evidence>
<dbReference type="EMBL" id="CP104003">
    <property type="protein sequence ID" value="UWM53652.1"/>
    <property type="molecule type" value="Genomic_DNA"/>
</dbReference>
<dbReference type="Proteomes" id="UP001057580">
    <property type="component" value="Chromosome"/>
</dbReference>
<evidence type="ECO:0000259" key="9">
    <source>
        <dbReference type="Pfam" id="PF03460"/>
    </source>
</evidence>
<evidence type="ECO:0000313" key="10">
    <source>
        <dbReference type="EMBL" id="UWM53652.1"/>
    </source>
</evidence>
<feature type="domain" description="Nitrite/sulphite reductase 4Fe-4S" evidence="8">
    <location>
        <begin position="401"/>
        <end position="545"/>
    </location>
</feature>
<evidence type="ECO:0000256" key="6">
    <source>
        <dbReference type="ARBA" id="ARBA00023004"/>
    </source>
</evidence>
<keyword evidence="3" id="KW-0349">Heme</keyword>
<dbReference type="GO" id="GO:0051539">
    <property type="term" value="F:4 iron, 4 sulfur cluster binding"/>
    <property type="evidence" value="ECO:0007669"/>
    <property type="project" value="UniProtKB-KW"/>
</dbReference>
<dbReference type="InterPro" id="IPR045854">
    <property type="entry name" value="NO2/SO3_Rdtase_4Fe4S_sf"/>
</dbReference>
<sequence length="583" mass="65294">MPSKVEGWKDEVYGTEIRDHLFRFAAEGWDAIPEDERDAWFERFKWWGLYHQRKGQESYFMLRVGTPLGRLTPEQLRVVGEIAAEYATGPAENPEWDGAYCDWTTRQSIQLHWIELGDVPAIFEKLEAHGLSTIQACGDSWRNIVGSPLAGRDADEHLDVWPLVQELNAAFKGNPAHSNLPRKWKVSVTGDTRGSGQGDINDLAFEPATKERDGETVKGFNVRVGGGLSRKEPRLARDIDVFCTPERMTDVSAGISALFRDHGDRDNRFNARIKFLVDEWGAEKLREVLQEYVDYDLPTAGEDLRHQYDYNAGRADSAGDYVGVHEQADGRYFVGLSVLVGRTSASDTIALADLAEAYGSELVGITQRQNLVVADIDEGDLEEFLAEPLLERYAPDPHPFMRGSIACTGTEYCSLSIVETKNRMVRYARWLKDNVLVPEGVEDFHIHLSGCTASCAQPQIADISLRGMKTRKDGEPVEAFDIGLGGGLGENPQFADWVELRVAADEVPGYVRNLLATFETERRDGESFRDFVARHDEDDLQNLAEPEETTYEDPFMHNTKTTWYPYAADDDLAASPAPSTADD</sequence>
<proteinExistence type="inferred from homology"/>
<evidence type="ECO:0000256" key="4">
    <source>
        <dbReference type="ARBA" id="ARBA00022723"/>
    </source>
</evidence>
<keyword evidence="6" id="KW-0408">Iron</keyword>
<dbReference type="AlphaFoldDB" id="A0A9E7R108"/>
<protein>
    <submittedName>
        <fullName evidence="10">Ferredoxin--nitrite reductase</fullName>
    </submittedName>
</protein>
<organism evidence="10 11">
    <name type="scientific">Salinirubellus salinus</name>
    <dbReference type="NCBI Taxonomy" id="1364945"/>
    <lineage>
        <taxon>Archaea</taxon>
        <taxon>Methanobacteriati</taxon>
        <taxon>Methanobacteriota</taxon>
        <taxon>Stenosarchaea group</taxon>
        <taxon>Halobacteria</taxon>
        <taxon>Halobacteriales</taxon>
        <taxon>Natronomonadaceae</taxon>
        <taxon>Salinirubellus</taxon>
    </lineage>
</organism>
<dbReference type="GO" id="GO:0020037">
    <property type="term" value="F:heme binding"/>
    <property type="evidence" value="ECO:0007669"/>
    <property type="project" value="InterPro"/>
</dbReference>
<dbReference type="InterPro" id="IPR005117">
    <property type="entry name" value="NiRdtase/SiRdtase_haem-b_fer"/>
</dbReference>
<name>A0A9E7R108_9EURY</name>
<evidence type="ECO:0000256" key="2">
    <source>
        <dbReference type="ARBA" id="ARBA00022485"/>
    </source>
</evidence>
<dbReference type="Pfam" id="PF03460">
    <property type="entry name" value="NIR_SIR_ferr"/>
    <property type="match status" value="2"/>
</dbReference>
<reference evidence="10" key="1">
    <citation type="submission" date="2022-09" db="EMBL/GenBank/DDBJ databases">
        <title>Diverse halophilic archaea isolated from saline environments.</title>
        <authorList>
            <person name="Cui H.-L."/>
        </authorList>
    </citation>
    <scope>NUCLEOTIDE SEQUENCE</scope>
    <source>
        <strain evidence="10">ZS-35-S2</strain>
    </source>
</reference>
<dbReference type="KEGG" id="ssai:N0B31_16120"/>
<dbReference type="SUPFAM" id="SSF55124">
    <property type="entry name" value="Nitrite/Sulfite reductase N-terminal domain-like"/>
    <property type="match status" value="2"/>
</dbReference>
<dbReference type="InterPro" id="IPR051329">
    <property type="entry name" value="NIR_SIR_4Fe-4S"/>
</dbReference>
<dbReference type="SUPFAM" id="SSF56014">
    <property type="entry name" value="Nitrite and sulphite reductase 4Fe-4S domain-like"/>
    <property type="match status" value="2"/>
</dbReference>
<dbReference type="Gene3D" id="3.90.480.20">
    <property type="match status" value="1"/>
</dbReference>
<keyword evidence="11" id="KW-1185">Reference proteome</keyword>
<dbReference type="GO" id="GO:0016491">
    <property type="term" value="F:oxidoreductase activity"/>
    <property type="evidence" value="ECO:0007669"/>
    <property type="project" value="UniProtKB-KW"/>
</dbReference>
<keyword evidence="4" id="KW-0479">Metal-binding</keyword>
<dbReference type="InterPro" id="IPR006067">
    <property type="entry name" value="NO2/SO3_Rdtase_4Fe4S_dom"/>
</dbReference>